<organism evidence="2 3">
    <name type="scientific">Aldrovandia affinis</name>
    <dbReference type="NCBI Taxonomy" id="143900"/>
    <lineage>
        <taxon>Eukaryota</taxon>
        <taxon>Metazoa</taxon>
        <taxon>Chordata</taxon>
        <taxon>Craniata</taxon>
        <taxon>Vertebrata</taxon>
        <taxon>Euteleostomi</taxon>
        <taxon>Actinopterygii</taxon>
        <taxon>Neopterygii</taxon>
        <taxon>Teleostei</taxon>
        <taxon>Notacanthiformes</taxon>
        <taxon>Halosauridae</taxon>
        <taxon>Aldrovandia</taxon>
    </lineage>
</organism>
<name>A0AAD7RQ11_9TELE</name>
<feature type="region of interest" description="Disordered" evidence="1">
    <location>
        <begin position="1"/>
        <end position="24"/>
    </location>
</feature>
<reference evidence="2" key="1">
    <citation type="journal article" date="2023" name="Science">
        <title>Genome structures resolve the early diversification of teleost fishes.</title>
        <authorList>
            <person name="Parey E."/>
            <person name="Louis A."/>
            <person name="Montfort J."/>
            <person name="Bouchez O."/>
            <person name="Roques C."/>
            <person name="Iampietro C."/>
            <person name="Lluch J."/>
            <person name="Castinel A."/>
            <person name="Donnadieu C."/>
            <person name="Desvignes T."/>
            <person name="Floi Bucao C."/>
            <person name="Jouanno E."/>
            <person name="Wen M."/>
            <person name="Mejri S."/>
            <person name="Dirks R."/>
            <person name="Jansen H."/>
            <person name="Henkel C."/>
            <person name="Chen W.J."/>
            <person name="Zahm M."/>
            <person name="Cabau C."/>
            <person name="Klopp C."/>
            <person name="Thompson A.W."/>
            <person name="Robinson-Rechavi M."/>
            <person name="Braasch I."/>
            <person name="Lecointre G."/>
            <person name="Bobe J."/>
            <person name="Postlethwait J.H."/>
            <person name="Berthelot C."/>
            <person name="Roest Crollius H."/>
            <person name="Guiguen Y."/>
        </authorList>
    </citation>
    <scope>NUCLEOTIDE SEQUENCE</scope>
    <source>
        <strain evidence="2">NC1722</strain>
    </source>
</reference>
<proteinExistence type="predicted"/>
<evidence type="ECO:0000313" key="3">
    <source>
        <dbReference type="Proteomes" id="UP001221898"/>
    </source>
</evidence>
<evidence type="ECO:0000256" key="1">
    <source>
        <dbReference type="SAM" id="MobiDB-lite"/>
    </source>
</evidence>
<sequence>MKQRSETLGRLDSRQRDTIPVSSSCSAYRGYPLAVAGRHGNKGPSRALVRLPPNKTMSSHVSLRLSRRSARARCIYTKHNLAVLGK</sequence>
<dbReference type="AlphaFoldDB" id="A0AAD7RQ11"/>
<protein>
    <submittedName>
        <fullName evidence="2">Uncharacterized protein</fullName>
    </submittedName>
</protein>
<comment type="caution">
    <text evidence="2">The sequence shown here is derived from an EMBL/GenBank/DDBJ whole genome shotgun (WGS) entry which is preliminary data.</text>
</comment>
<keyword evidence="3" id="KW-1185">Reference proteome</keyword>
<gene>
    <name evidence="2" type="ORF">AAFF_G00135750</name>
</gene>
<dbReference type="Proteomes" id="UP001221898">
    <property type="component" value="Unassembled WGS sequence"/>
</dbReference>
<evidence type="ECO:0000313" key="2">
    <source>
        <dbReference type="EMBL" id="KAJ8388204.1"/>
    </source>
</evidence>
<dbReference type="EMBL" id="JAINUG010000198">
    <property type="protein sequence ID" value="KAJ8388204.1"/>
    <property type="molecule type" value="Genomic_DNA"/>
</dbReference>
<feature type="compositionally biased region" description="Basic and acidic residues" evidence="1">
    <location>
        <begin position="1"/>
        <end position="17"/>
    </location>
</feature>
<accession>A0AAD7RQ11</accession>